<accession>A0A2P7SJ34</accession>
<dbReference type="AlphaFoldDB" id="A0A2P7SJ34"/>
<evidence type="ECO:0000313" key="1">
    <source>
        <dbReference type="EMBL" id="PSJ62512.1"/>
    </source>
</evidence>
<dbReference type="PANTHER" id="PTHR41791">
    <property type="entry name" value="SSL7039 PROTEIN"/>
    <property type="match status" value="1"/>
</dbReference>
<sequence length="54" mass="5803">MIGIGELRIDYGPGYRVYFQKRGGTLIILLCGGDKSSQASDIALAKTIAAGWKE</sequence>
<evidence type="ECO:0000313" key="2">
    <source>
        <dbReference type="Proteomes" id="UP000241229"/>
    </source>
</evidence>
<dbReference type="PANTHER" id="PTHR41791:SF1">
    <property type="entry name" value="SSL7039 PROTEIN"/>
    <property type="match status" value="1"/>
</dbReference>
<dbReference type="Proteomes" id="UP000241229">
    <property type="component" value="Unassembled WGS sequence"/>
</dbReference>
<protein>
    <submittedName>
        <fullName evidence="1">Addiction module killer protein</fullName>
    </submittedName>
</protein>
<keyword evidence="2" id="KW-1185">Reference proteome</keyword>
<dbReference type="PIRSF" id="PIRSF028744">
    <property type="entry name" value="Addict_mod_HI1419"/>
    <property type="match status" value="1"/>
</dbReference>
<name>A0A2P7SJ34_9HYPH</name>
<dbReference type="OrthoDB" id="5296237at2"/>
<reference evidence="1 2" key="1">
    <citation type="submission" date="2018-03" db="EMBL/GenBank/DDBJ databases">
        <title>The draft genome of Mesorhizobium sp. 6GN-30.</title>
        <authorList>
            <person name="Liu L."/>
            <person name="Li L."/>
            <person name="Wang T."/>
            <person name="Zhang X."/>
            <person name="Liang L."/>
        </authorList>
    </citation>
    <scope>NUCLEOTIDE SEQUENCE [LARGE SCALE GENOMIC DNA]</scope>
    <source>
        <strain evidence="1 2">6GN30</strain>
    </source>
</reference>
<proteinExistence type="predicted"/>
<dbReference type="InterPro" id="IPR014056">
    <property type="entry name" value="TypeIITA-like_toxin_pred"/>
</dbReference>
<dbReference type="NCBIfam" id="TIGR02683">
    <property type="entry name" value="upstrm_HI1419"/>
    <property type="match status" value="1"/>
</dbReference>
<comment type="caution">
    <text evidence="1">The sequence shown here is derived from an EMBL/GenBank/DDBJ whole genome shotgun (WGS) entry which is preliminary data.</text>
</comment>
<gene>
    <name evidence="1" type="ORF">C7I84_07845</name>
</gene>
<dbReference type="EMBL" id="PXYK01000006">
    <property type="protein sequence ID" value="PSJ62512.1"/>
    <property type="molecule type" value="Genomic_DNA"/>
</dbReference>
<organism evidence="1 2">
    <name type="scientific">Kumtagia ephedrae</name>
    <dbReference type="NCBI Taxonomy" id="2116701"/>
    <lineage>
        <taxon>Bacteria</taxon>
        <taxon>Pseudomonadati</taxon>
        <taxon>Pseudomonadota</taxon>
        <taxon>Alphaproteobacteria</taxon>
        <taxon>Hyphomicrobiales</taxon>
        <taxon>Phyllobacteriaceae</taxon>
        <taxon>Kumtagia</taxon>
    </lineage>
</organism>